<keyword evidence="3" id="KW-1185">Reference proteome</keyword>
<evidence type="ECO:0000313" key="3">
    <source>
        <dbReference type="Proteomes" id="UP001215598"/>
    </source>
</evidence>
<dbReference type="Proteomes" id="UP001215598">
    <property type="component" value="Unassembled WGS sequence"/>
</dbReference>
<feature type="transmembrane region" description="Helical" evidence="1">
    <location>
        <begin position="20"/>
        <end position="45"/>
    </location>
</feature>
<feature type="transmembrane region" description="Helical" evidence="1">
    <location>
        <begin position="104"/>
        <end position="125"/>
    </location>
</feature>
<feature type="transmembrane region" description="Helical" evidence="1">
    <location>
        <begin position="251"/>
        <end position="269"/>
    </location>
</feature>
<evidence type="ECO:0000256" key="1">
    <source>
        <dbReference type="SAM" id="Phobius"/>
    </source>
</evidence>
<protein>
    <submittedName>
        <fullName evidence="2">Uncharacterized protein</fullName>
    </submittedName>
</protein>
<sequence>MSSDDSALINAFRPLRAALIPAVYVELAFNGLYSGLYILTVYALIYKRGTYGFNWGIFFALTSMYILSSIHAINAAVLVQFAFVEHGDTIESSIAYIAQPSLPRALLGVIALTINTMIADFVLIWRCWTIWNRNWKIIVFPLICTFVGAGLGFRGIAAQVAFVDNPLSSPATYTNFGNAYFGLILATTTSATSLVIFRIFKKTEKSMRKSMGYDRVVEVVVESAVLYLVALVVYIPLSVLGMANVSYPQSLVAQLTGIAPTLLVARVAFGLSRPEATWQGASAGYAFRRNGNTTSGEQSTIVLTTVSHANHTGTKFEAMHDV</sequence>
<comment type="caution">
    <text evidence="2">The sequence shown here is derived from an EMBL/GenBank/DDBJ whole genome shotgun (WGS) entry which is preliminary data.</text>
</comment>
<proteinExistence type="predicted"/>
<keyword evidence="1" id="KW-0812">Transmembrane</keyword>
<evidence type="ECO:0000313" key="2">
    <source>
        <dbReference type="EMBL" id="KAJ7725705.1"/>
    </source>
</evidence>
<reference evidence="2" key="1">
    <citation type="submission" date="2023-03" db="EMBL/GenBank/DDBJ databases">
        <title>Massive genome expansion in bonnet fungi (Mycena s.s.) driven by repeated elements and novel gene families across ecological guilds.</title>
        <authorList>
            <consortium name="Lawrence Berkeley National Laboratory"/>
            <person name="Harder C.B."/>
            <person name="Miyauchi S."/>
            <person name="Viragh M."/>
            <person name="Kuo A."/>
            <person name="Thoen E."/>
            <person name="Andreopoulos B."/>
            <person name="Lu D."/>
            <person name="Skrede I."/>
            <person name="Drula E."/>
            <person name="Henrissat B."/>
            <person name="Morin E."/>
            <person name="Kohler A."/>
            <person name="Barry K."/>
            <person name="LaButti K."/>
            <person name="Morin E."/>
            <person name="Salamov A."/>
            <person name="Lipzen A."/>
            <person name="Mereny Z."/>
            <person name="Hegedus B."/>
            <person name="Baldrian P."/>
            <person name="Stursova M."/>
            <person name="Weitz H."/>
            <person name="Taylor A."/>
            <person name="Grigoriev I.V."/>
            <person name="Nagy L.G."/>
            <person name="Martin F."/>
            <person name="Kauserud H."/>
        </authorList>
    </citation>
    <scope>NUCLEOTIDE SEQUENCE</scope>
    <source>
        <strain evidence="2">CBHHK182m</strain>
    </source>
</reference>
<accession>A0AAD7HQ49</accession>
<keyword evidence="1" id="KW-0472">Membrane</keyword>
<feature type="transmembrane region" description="Helical" evidence="1">
    <location>
        <begin position="219"/>
        <end position="239"/>
    </location>
</feature>
<feature type="transmembrane region" description="Helical" evidence="1">
    <location>
        <begin position="137"/>
        <end position="157"/>
    </location>
</feature>
<name>A0AAD7HQ49_9AGAR</name>
<dbReference type="AlphaFoldDB" id="A0AAD7HQ49"/>
<gene>
    <name evidence="2" type="ORF">B0H16DRAFT_1471733</name>
</gene>
<feature type="transmembrane region" description="Helical" evidence="1">
    <location>
        <begin position="57"/>
        <end position="84"/>
    </location>
</feature>
<keyword evidence="1" id="KW-1133">Transmembrane helix</keyword>
<feature type="transmembrane region" description="Helical" evidence="1">
    <location>
        <begin position="177"/>
        <end position="199"/>
    </location>
</feature>
<organism evidence="2 3">
    <name type="scientific">Mycena metata</name>
    <dbReference type="NCBI Taxonomy" id="1033252"/>
    <lineage>
        <taxon>Eukaryota</taxon>
        <taxon>Fungi</taxon>
        <taxon>Dikarya</taxon>
        <taxon>Basidiomycota</taxon>
        <taxon>Agaricomycotina</taxon>
        <taxon>Agaricomycetes</taxon>
        <taxon>Agaricomycetidae</taxon>
        <taxon>Agaricales</taxon>
        <taxon>Marasmiineae</taxon>
        <taxon>Mycenaceae</taxon>
        <taxon>Mycena</taxon>
    </lineage>
</organism>
<dbReference type="EMBL" id="JARKIB010000192">
    <property type="protein sequence ID" value="KAJ7725705.1"/>
    <property type="molecule type" value="Genomic_DNA"/>
</dbReference>